<dbReference type="Proteomes" id="UP001500841">
    <property type="component" value="Unassembled WGS sequence"/>
</dbReference>
<dbReference type="PANTHER" id="PTHR13393">
    <property type="entry name" value="SAM-DEPENDENT METHYLTRANSFERASE"/>
    <property type="match status" value="1"/>
</dbReference>
<keyword evidence="4 6" id="KW-0808">Transferase</keyword>
<name>A0ABP7X597_9SPHI</name>
<comment type="similarity">
    <text evidence="6">Belongs to the methyltransferase superfamily. METTL16/RlmF family.</text>
</comment>
<comment type="caution">
    <text evidence="7">The sequence shown here is derived from an EMBL/GenBank/DDBJ whole genome shotgun (WGS) entry which is preliminary data.</text>
</comment>
<evidence type="ECO:0000256" key="2">
    <source>
        <dbReference type="ARBA" id="ARBA00022552"/>
    </source>
</evidence>
<dbReference type="InterPro" id="IPR010286">
    <property type="entry name" value="METTL16/RlmF"/>
</dbReference>
<keyword evidence="3 6" id="KW-0489">Methyltransferase</keyword>
<keyword evidence="8" id="KW-1185">Reference proteome</keyword>
<dbReference type="SUPFAM" id="SSF53335">
    <property type="entry name" value="S-adenosyl-L-methionine-dependent methyltransferases"/>
    <property type="match status" value="1"/>
</dbReference>
<dbReference type="InterPro" id="IPR029063">
    <property type="entry name" value="SAM-dependent_MTases_sf"/>
</dbReference>
<sequence>MKADQPQKPAEKENMHPRNIHRAGYDFKQLCRINGELKAFVGLNKFGSESVDFSDPLAVKALNKALLRQYYGVKDWDIPEGYLCPPIPGRADYVHYVADLLRDTNHGVIPQGNSIHVLDIGVGANCVYPLIGNSVYNWKFTGTDIDPAALRSAGEILSANKEFQSRIDLRLQTDKEKIFAGMIKPGERYELTMCNPPFHASFKDAQDATTTKWKKLGVMKKPTLLNFGGQKNELWTKGGEAGFLRRTIEESAEFGKQVLWFTSLVSKKDTLPTAYSTLRFVKAADVRTINMAHGQKNSRIIAWTFLSPQEQADWMDQHTVV</sequence>
<evidence type="ECO:0000256" key="3">
    <source>
        <dbReference type="ARBA" id="ARBA00022603"/>
    </source>
</evidence>
<protein>
    <recommendedName>
        <fullName evidence="6">Ribosomal RNA large subunit methyltransferase F</fullName>
        <ecNumber evidence="6">2.1.1.181</ecNumber>
    </recommendedName>
    <alternativeName>
        <fullName evidence="6">23S rRNA mA1618 methyltransferase</fullName>
    </alternativeName>
    <alternativeName>
        <fullName evidence="6">rRNA adenine N-6-methyltransferase</fullName>
    </alternativeName>
</protein>
<gene>
    <name evidence="6 7" type="primary">rlmF</name>
    <name evidence="7" type="ORF">GCM10022392_32740</name>
</gene>
<proteinExistence type="inferred from homology"/>
<evidence type="ECO:0000256" key="5">
    <source>
        <dbReference type="ARBA" id="ARBA00022691"/>
    </source>
</evidence>
<dbReference type="InterPro" id="IPR016909">
    <property type="entry name" value="rRNA_lsu_MeTfrase_F"/>
</dbReference>
<dbReference type="NCBIfam" id="NF008725">
    <property type="entry name" value="PRK11727.1"/>
    <property type="match status" value="1"/>
</dbReference>
<keyword evidence="1 6" id="KW-0963">Cytoplasm</keyword>
<evidence type="ECO:0000256" key="6">
    <source>
        <dbReference type="HAMAP-Rule" id="MF_01848"/>
    </source>
</evidence>
<dbReference type="Gene3D" id="3.40.50.150">
    <property type="entry name" value="Vaccinia Virus protein VP39"/>
    <property type="match status" value="1"/>
</dbReference>
<dbReference type="PIRSF" id="PIRSF029038">
    <property type="entry name" value="Mtase_YbiN_prd"/>
    <property type="match status" value="1"/>
</dbReference>
<comment type="subcellular location">
    <subcellularLocation>
        <location evidence="6">Cytoplasm</location>
    </subcellularLocation>
</comment>
<dbReference type="PANTHER" id="PTHR13393:SF0">
    <property type="entry name" value="RNA N6-ADENOSINE-METHYLTRANSFERASE METTL16"/>
    <property type="match status" value="1"/>
</dbReference>
<evidence type="ECO:0000256" key="4">
    <source>
        <dbReference type="ARBA" id="ARBA00022679"/>
    </source>
</evidence>
<dbReference type="RefSeq" id="WP_345107059.1">
    <property type="nucleotide sequence ID" value="NZ_BAABCV010000015.1"/>
</dbReference>
<reference evidence="8" key="1">
    <citation type="journal article" date="2019" name="Int. J. Syst. Evol. Microbiol.">
        <title>The Global Catalogue of Microorganisms (GCM) 10K type strain sequencing project: providing services to taxonomists for standard genome sequencing and annotation.</title>
        <authorList>
            <consortium name="The Broad Institute Genomics Platform"/>
            <consortium name="The Broad Institute Genome Sequencing Center for Infectious Disease"/>
            <person name="Wu L."/>
            <person name="Ma J."/>
        </authorList>
    </citation>
    <scope>NUCLEOTIDE SEQUENCE [LARGE SCALE GENOMIC DNA]</scope>
    <source>
        <strain evidence="8">JCM 17085</strain>
    </source>
</reference>
<dbReference type="HAMAP" id="MF_01848">
    <property type="entry name" value="23SrRNA_methyltr_F"/>
    <property type="match status" value="1"/>
</dbReference>
<evidence type="ECO:0000256" key="1">
    <source>
        <dbReference type="ARBA" id="ARBA00022490"/>
    </source>
</evidence>
<keyword evidence="5 6" id="KW-0949">S-adenosyl-L-methionine</keyword>
<dbReference type="CDD" id="cd02440">
    <property type="entry name" value="AdoMet_MTases"/>
    <property type="match status" value="1"/>
</dbReference>
<dbReference type="Pfam" id="PF05971">
    <property type="entry name" value="Methyltransf_10"/>
    <property type="match status" value="1"/>
</dbReference>
<keyword evidence="2 6" id="KW-0698">rRNA processing</keyword>
<dbReference type="EMBL" id="BAABCV010000015">
    <property type="protein sequence ID" value="GAA4104619.1"/>
    <property type="molecule type" value="Genomic_DNA"/>
</dbReference>
<dbReference type="EC" id="2.1.1.181" evidence="6"/>
<comment type="function">
    <text evidence="6">Specifically methylates the adenine in position 1618 of 23S rRNA.</text>
</comment>
<accession>A0ABP7X597</accession>
<organism evidence="7 8">
    <name type="scientific">Mucilaginibacter panaciglaebae</name>
    <dbReference type="NCBI Taxonomy" id="502331"/>
    <lineage>
        <taxon>Bacteria</taxon>
        <taxon>Pseudomonadati</taxon>
        <taxon>Bacteroidota</taxon>
        <taxon>Sphingobacteriia</taxon>
        <taxon>Sphingobacteriales</taxon>
        <taxon>Sphingobacteriaceae</taxon>
        <taxon>Mucilaginibacter</taxon>
    </lineage>
</organism>
<evidence type="ECO:0000313" key="7">
    <source>
        <dbReference type="EMBL" id="GAA4104619.1"/>
    </source>
</evidence>
<evidence type="ECO:0000313" key="8">
    <source>
        <dbReference type="Proteomes" id="UP001500841"/>
    </source>
</evidence>
<comment type="catalytic activity">
    <reaction evidence="6">
        <text>adenosine(1618) in 23S rRNA + S-adenosyl-L-methionine = N(6)-methyladenosine(1618) in 23S rRNA + S-adenosyl-L-homocysteine + H(+)</text>
        <dbReference type="Rhea" id="RHEA:16497"/>
        <dbReference type="Rhea" id="RHEA-COMP:10229"/>
        <dbReference type="Rhea" id="RHEA-COMP:10231"/>
        <dbReference type="ChEBI" id="CHEBI:15378"/>
        <dbReference type="ChEBI" id="CHEBI:57856"/>
        <dbReference type="ChEBI" id="CHEBI:59789"/>
        <dbReference type="ChEBI" id="CHEBI:74411"/>
        <dbReference type="ChEBI" id="CHEBI:74449"/>
        <dbReference type="EC" id="2.1.1.181"/>
    </reaction>
</comment>